<name>A0A4C1TUR9_EUMVA</name>
<gene>
    <name evidence="1" type="ORF">EVAR_102642_1</name>
</gene>
<dbReference type="AlphaFoldDB" id="A0A4C1TUR9"/>
<protein>
    <submittedName>
        <fullName evidence="1">Uncharacterized protein</fullName>
    </submittedName>
</protein>
<accession>A0A4C1TUR9</accession>
<dbReference type="Proteomes" id="UP000299102">
    <property type="component" value="Unassembled WGS sequence"/>
</dbReference>
<organism evidence="1 2">
    <name type="scientific">Eumeta variegata</name>
    <name type="common">Bagworm moth</name>
    <name type="synonym">Eumeta japonica</name>
    <dbReference type="NCBI Taxonomy" id="151549"/>
    <lineage>
        <taxon>Eukaryota</taxon>
        <taxon>Metazoa</taxon>
        <taxon>Ecdysozoa</taxon>
        <taxon>Arthropoda</taxon>
        <taxon>Hexapoda</taxon>
        <taxon>Insecta</taxon>
        <taxon>Pterygota</taxon>
        <taxon>Neoptera</taxon>
        <taxon>Endopterygota</taxon>
        <taxon>Lepidoptera</taxon>
        <taxon>Glossata</taxon>
        <taxon>Ditrysia</taxon>
        <taxon>Tineoidea</taxon>
        <taxon>Psychidae</taxon>
        <taxon>Oiketicinae</taxon>
        <taxon>Eumeta</taxon>
    </lineage>
</organism>
<sequence length="113" mass="12884">MLKIPLELSLTTDVCSKPSASVSLLSLTAHGIIKDFIGIKIILICSSLQGRHTSDINYDNFKMMLREWNIQDEQLHCFVRYDGSDMVRAMRLADIPDVSCTHYVFVLRLKPLK</sequence>
<proteinExistence type="predicted"/>
<reference evidence="1 2" key="1">
    <citation type="journal article" date="2019" name="Commun. Biol.">
        <title>The bagworm genome reveals a unique fibroin gene that provides high tensile strength.</title>
        <authorList>
            <person name="Kono N."/>
            <person name="Nakamura H."/>
            <person name="Ohtoshi R."/>
            <person name="Tomita M."/>
            <person name="Numata K."/>
            <person name="Arakawa K."/>
        </authorList>
    </citation>
    <scope>NUCLEOTIDE SEQUENCE [LARGE SCALE GENOMIC DNA]</scope>
</reference>
<keyword evidence="2" id="KW-1185">Reference proteome</keyword>
<evidence type="ECO:0000313" key="2">
    <source>
        <dbReference type="Proteomes" id="UP000299102"/>
    </source>
</evidence>
<comment type="caution">
    <text evidence="1">The sequence shown here is derived from an EMBL/GenBank/DDBJ whole genome shotgun (WGS) entry which is preliminary data.</text>
</comment>
<evidence type="ECO:0000313" key="1">
    <source>
        <dbReference type="EMBL" id="GBP17783.1"/>
    </source>
</evidence>
<dbReference type="EMBL" id="BGZK01000090">
    <property type="protein sequence ID" value="GBP17783.1"/>
    <property type="molecule type" value="Genomic_DNA"/>
</dbReference>
<dbReference type="OrthoDB" id="7699631at2759"/>